<dbReference type="Gramene" id="RZC78673">
    <property type="protein sequence ID" value="RZC78673"/>
    <property type="gene ID" value="C5167_003010"/>
</dbReference>
<proteinExistence type="predicted"/>
<protein>
    <submittedName>
        <fullName evidence="1">Uncharacterized protein</fullName>
    </submittedName>
</protein>
<gene>
    <name evidence="1" type="ORF">C5167_003010</name>
</gene>
<name>A0A4Y7KZD6_PAPSO</name>
<dbReference type="EMBL" id="CM010723">
    <property type="protein sequence ID" value="RZC78673.1"/>
    <property type="molecule type" value="Genomic_DNA"/>
</dbReference>
<accession>A0A4Y7KZD6</accession>
<dbReference type="AlphaFoldDB" id="A0A4Y7KZD6"/>
<evidence type="ECO:0000313" key="1">
    <source>
        <dbReference type="EMBL" id="RZC78673.1"/>
    </source>
</evidence>
<keyword evidence="2" id="KW-1185">Reference proteome</keyword>
<reference evidence="1 2" key="1">
    <citation type="journal article" date="2018" name="Science">
        <title>The opium poppy genome and morphinan production.</title>
        <authorList>
            <person name="Guo L."/>
            <person name="Winzer T."/>
            <person name="Yang X."/>
            <person name="Li Y."/>
            <person name="Ning Z."/>
            <person name="He Z."/>
            <person name="Teodor R."/>
            <person name="Lu Y."/>
            <person name="Bowser T.A."/>
            <person name="Graham I.A."/>
            <person name="Ye K."/>
        </authorList>
    </citation>
    <scope>NUCLEOTIDE SEQUENCE [LARGE SCALE GENOMIC DNA]</scope>
    <source>
        <strain evidence="2">cv. HN1</strain>
        <tissue evidence="1">Leaves</tissue>
    </source>
</reference>
<dbReference type="Proteomes" id="UP000316621">
    <property type="component" value="Chromosome 9"/>
</dbReference>
<sequence length="99" mass="10794">MGGEVTSTLEWRERCDWVFRYHKKCSQVAVGTASIFVLAENWETGGVTLFGYFVCAKLSNMSEVGCMDVEGYQLVVEINKAKKESVDSGISGGITSGLT</sequence>
<organism evidence="1 2">
    <name type="scientific">Papaver somniferum</name>
    <name type="common">Opium poppy</name>
    <dbReference type="NCBI Taxonomy" id="3469"/>
    <lineage>
        <taxon>Eukaryota</taxon>
        <taxon>Viridiplantae</taxon>
        <taxon>Streptophyta</taxon>
        <taxon>Embryophyta</taxon>
        <taxon>Tracheophyta</taxon>
        <taxon>Spermatophyta</taxon>
        <taxon>Magnoliopsida</taxon>
        <taxon>Ranunculales</taxon>
        <taxon>Papaveraceae</taxon>
        <taxon>Papaveroideae</taxon>
        <taxon>Papaver</taxon>
    </lineage>
</organism>
<evidence type="ECO:0000313" key="2">
    <source>
        <dbReference type="Proteomes" id="UP000316621"/>
    </source>
</evidence>
<feature type="non-terminal residue" evidence="1">
    <location>
        <position position="99"/>
    </location>
</feature>